<comment type="caution">
    <text evidence="1">The sequence shown here is derived from an EMBL/GenBank/DDBJ whole genome shotgun (WGS) entry which is preliminary data.</text>
</comment>
<proteinExistence type="predicted"/>
<reference evidence="1" key="1">
    <citation type="submission" date="2021-06" db="EMBL/GenBank/DDBJ databases">
        <authorList>
            <person name="Kallberg Y."/>
            <person name="Tangrot J."/>
            <person name="Rosling A."/>
        </authorList>
    </citation>
    <scope>NUCLEOTIDE SEQUENCE</scope>
    <source>
        <strain evidence="1">MA461A</strain>
    </source>
</reference>
<feature type="non-terminal residue" evidence="1">
    <location>
        <position position="1"/>
    </location>
</feature>
<dbReference type="EMBL" id="CAJVQC010101062">
    <property type="protein sequence ID" value="CAG8831285.1"/>
    <property type="molecule type" value="Genomic_DNA"/>
</dbReference>
<keyword evidence="2" id="KW-1185">Reference proteome</keyword>
<evidence type="ECO:0000313" key="1">
    <source>
        <dbReference type="EMBL" id="CAG8831285.1"/>
    </source>
</evidence>
<feature type="non-terminal residue" evidence="1">
    <location>
        <position position="77"/>
    </location>
</feature>
<evidence type="ECO:0000313" key="2">
    <source>
        <dbReference type="Proteomes" id="UP000789920"/>
    </source>
</evidence>
<gene>
    <name evidence="1" type="ORF">RPERSI_LOCUS28086</name>
</gene>
<dbReference type="Proteomes" id="UP000789920">
    <property type="component" value="Unassembled WGS sequence"/>
</dbReference>
<name>A0ACA9SA24_9GLOM</name>
<accession>A0ACA9SA24</accession>
<protein>
    <submittedName>
        <fullName evidence="1">6386_t:CDS:1</fullName>
    </submittedName>
</protein>
<organism evidence="1 2">
    <name type="scientific">Racocetra persica</name>
    <dbReference type="NCBI Taxonomy" id="160502"/>
    <lineage>
        <taxon>Eukaryota</taxon>
        <taxon>Fungi</taxon>
        <taxon>Fungi incertae sedis</taxon>
        <taxon>Mucoromycota</taxon>
        <taxon>Glomeromycotina</taxon>
        <taxon>Glomeromycetes</taxon>
        <taxon>Diversisporales</taxon>
        <taxon>Gigasporaceae</taxon>
        <taxon>Racocetra</taxon>
    </lineage>
</organism>
<sequence>VSGSFLSMLKTFGFSADREQAIYMENCYSRNCARKAVPPVHTIDLKWESNELDISAAKDIFVFTGKNDQGSARVLLL</sequence>